<name>A0A1B8ZYM5_9FLAO</name>
<gene>
    <name evidence="1" type="ORF">BBI01_22060</name>
</gene>
<comment type="caution">
    <text evidence="1">The sequence shown here is derived from an EMBL/GenBank/DDBJ whole genome shotgun (WGS) entry which is preliminary data.</text>
</comment>
<dbReference type="EMBL" id="MAYH01000003">
    <property type="protein sequence ID" value="OCA76700.1"/>
    <property type="molecule type" value="Genomic_DNA"/>
</dbReference>
<accession>A0A1B8ZYM5</accession>
<dbReference type="Proteomes" id="UP000092651">
    <property type="component" value="Unassembled WGS sequence"/>
</dbReference>
<protein>
    <submittedName>
        <fullName evidence="1">Uncharacterized protein</fullName>
    </submittedName>
</protein>
<reference evidence="1 2" key="1">
    <citation type="submission" date="2016-07" db="EMBL/GenBank/DDBJ databases">
        <authorList>
            <person name="Jeong J.-J."/>
            <person name="Kim D.W."/>
            <person name="Sang M.K."/>
            <person name="Choi I.-G."/>
            <person name="Kim K.D."/>
        </authorList>
    </citation>
    <scope>NUCLEOTIDE SEQUENCE [LARGE SCALE GENOMIC DNA]</scope>
    <source>
        <strain evidence="1 2">UTM-3</strain>
    </source>
</reference>
<dbReference type="AlphaFoldDB" id="A0A1B8ZYM5"/>
<evidence type="ECO:0000313" key="2">
    <source>
        <dbReference type="Proteomes" id="UP000092651"/>
    </source>
</evidence>
<evidence type="ECO:0000313" key="1">
    <source>
        <dbReference type="EMBL" id="OCA76700.1"/>
    </source>
</evidence>
<proteinExistence type="predicted"/>
<sequence length="202" mass="23139">MFFHSCSGQNEKEINTTKKNEKMKKIDIDKFKKNWSKGGAFFSLSDGTKIEQYETDDGFDEIIKKPLPSFLSEYNTYYKDGNLKSSTIVFSEVSVGKSFEYNKVGKIISEKNEDLKFGKIKYTDILKILNEKNHLDLKTGKGWYKDNGDLAISINFNETNYLWTIRSSEGIITYSKNSPAGQGLKSNFYYEIDGNSGKILKE</sequence>
<organism evidence="1 2">
    <name type="scientific">Chryseobacterium artocarpi</name>
    <dbReference type="NCBI Taxonomy" id="1414727"/>
    <lineage>
        <taxon>Bacteria</taxon>
        <taxon>Pseudomonadati</taxon>
        <taxon>Bacteroidota</taxon>
        <taxon>Flavobacteriia</taxon>
        <taxon>Flavobacteriales</taxon>
        <taxon>Weeksellaceae</taxon>
        <taxon>Chryseobacterium group</taxon>
        <taxon>Chryseobacterium</taxon>
    </lineage>
</organism>
<keyword evidence="2" id="KW-1185">Reference proteome</keyword>